<evidence type="ECO:0000313" key="10">
    <source>
        <dbReference type="EMBL" id="TXL63472.1"/>
    </source>
</evidence>
<keyword evidence="6 8" id="KW-0862">Zinc</keyword>
<accession>A0A5C8NQ84</accession>
<comment type="catalytic activity">
    <reaction evidence="7 8">
        <text>adenosine(34) in tRNA + H2O + H(+) = inosine(34) in tRNA + NH4(+)</text>
        <dbReference type="Rhea" id="RHEA:43168"/>
        <dbReference type="Rhea" id="RHEA-COMP:10373"/>
        <dbReference type="Rhea" id="RHEA-COMP:10374"/>
        <dbReference type="ChEBI" id="CHEBI:15377"/>
        <dbReference type="ChEBI" id="CHEBI:15378"/>
        <dbReference type="ChEBI" id="CHEBI:28938"/>
        <dbReference type="ChEBI" id="CHEBI:74411"/>
        <dbReference type="ChEBI" id="CHEBI:82852"/>
        <dbReference type="EC" id="3.5.4.33"/>
    </reaction>
</comment>
<feature type="binding site" evidence="8">
    <location>
        <position position="76"/>
    </location>
    <ligand>
        <name>Zn(2+)</name>
        <dbReference type="ChEBI" id="CHEBI:29105"/>
        <note>catalytic</note>
    </ligand>
</feature>
<feature type="active site" description="Proton donor" evidence="8">
    <location>
        <position position="48"/>
    </location>
</feature>
<dbReference type="FunFam" id="3.40.140.10:FF:000005">
    <property type="entry name" value="tRNA-specific adenosine deaminase"/>
    <property type="match status" value="1"/>
</dbReference>
<evidence type="ECO:0000256" key="6">
    <source>
        <dbReference type="ARBA" id="ARBA00022833"/>
    </source>
</evidence>
<dbReference type="SUPFAM" id="SSF53927">
    <property type="entry name" value="Cytidine deaminase-like"/>
    <property type="match status" value="1"/>
</dbReference>
<dbReference type="GO" id="GO:0002100">
    <property type="term" value="P:tRNA wobble adenosine to inosine editing"/>
    <property type="evidence" value="ECO:0007669"/>
    <property type="project" value="UniProtKB-UniRule"/>
</dbReference>
<protein>
    <recommendedName>
        <fullName evidence="8">tRNA-specific adenosine deaminase</fullName>
        <ecNumber evidence="8">3.5.4.33</ecNumber>
    </recommendedName>
</protein>
<dbReference type="InterPro" id="IPR016192">
    <property type="entry name" value="APOBEC/CMP_deaminase_Zn-bd"/>
</dbReference>
<keyword evidence="5 8" id="KW-0378">Hydrolase</keyword>
<organism evidence="10 11">
    <name type="scientific">Cerasibacillus terrae</name>
    <dbReference type="NCBI Taxonomy" id="2498845"/>
    <lineage>
        <taxon>Bacteria</taxon>
        <taxon>Bacillati</taxon>
        <taxon>Bacillota</taxon>
        <taxon>Bacilli</taxon>
        <taxon>Bacillales</taxon>
        <taxon>Bacillaceae</taxon>
        <taxon>Cerasibacillus</taxon>
    </lineage>
</organism>
<feature type="binding site" evidence="8">
    <location>
        <position position="46"/>
    </location>
    <ligand>
        <name>Zn(2+)</name>
        <dbReference type="ChEBI" id="CHEBI:29105"/>
        <note>catalytic</note>
    </ligand>
</feature>
<evidence type="ECO:0000256" key="4">
    <source>
        <dbReference type="ARBA" id="ARBA00022723"/>
    </source>
</evidence>
<dbReference type="HAMAP" id="MF_00972">
    <property type="entry name" value="tRNA_aden_deaminase"/>
    <property type="match status" value="1"/>
</dbReference>
<comment type="caution">
    <text evidence="10">The sequence shown here is derived from an EMBL/GenBank/DDBJ whole genome shotgun (WGS) entry which is preliminary data.</text>
</comment>
<dbReference type="PROSITE" id="PS00903">
    <property type="entry name" value="CYT_DCMP_DEAMINASES_1"/>
    <property type="match status" value="1"/>
</dbReference>
<comment type="subunit">
    <text evidence="2 8">Homodimer.</text>
</comment>
<keyword evidence="3 8" id="KW-0819">tRNA processing</keyword>
<evidence type="ECO:0000313" key="11">
    <source>
        <dbReference type="Proteomes" id="UP000321574"/>
    </source>
</evidence>
<dbReference type="InterPro" id="IPR028883">
    <property type="entry name" value="tRNA_aden_deaminase"/>
</dbReference>
<keyword evidence="4 8" id="KW-0479">Metal-binding</keyword>
<keyword evidence="11" id="KW-1185">Reference proteome</keyword>
<dbReference type="InterPro" id="IPR002125">
    <property type="entry name" value="CMP_dCMP_dom"/>
</dbReference>
<evidence type="ECO:0000256" key="1">
    <source>
        <dbReference type="ARBA" id="ARBA00010669"/>
    </source>
</evidence>
<dbReference type="GO" id="GO:0052717">
    <property type="term" value="F:tRNA-specific adenosine-34 deaminase activity"/>
    <property type="evidence" value="ECO:0007669"/>
    <property type="project" value="UniProtKB-UniRule"/>
</dbReference>
<dbReference type="InterPro" id="IPR016193">
    <property type="entry name" value="Cytidine_deaminase-like"/>
</dbReference>
<reference evidence="10 11" key="1">
    <citation type="submission" date="2019-06" db="EMBL/GenBank/DDBJ databases">
        <title>Cerasibacillus sp. nov., isolated from maize field.</title>
        <authorList>
            <person name="Lin S.-Y."/>
            <person name="Tsai C.-F."/>
            <person name="Young C.-C."/>
        </authorList>
    </citation>
    <scope>NUCLEOTIDE SEQUENCE [LARGE SCALE GENOMIC DNA]</scope>
    <source>
        <strain evidence="10 11">CC-CFT480</strain>
    </source>
</reference>
<comment type="function">
    <text evidence="8">Catalyzes the deamination of adenosine to inosine at the wobble position 34 of tRNA(Arg2).</text>
</comment>
<feature type="domain" description="CMP/dCMP-type deaminase" evidence="9">
    <location>
        <begin position="1"/>
        <end position="120"/>
    </location>
</feature>
<dbReference type="PROSITE" id="PS51747">
    <property type="entry name" value="CYT_DCMP_DEAMINASES_2"/>
    <property type="match status" value="1"/>
</dbReference>
<evidence type="ECO:0000256" key="2">
    <source>
        <dbReference type="ARBA" id="ARBA00011738"/>
    </source>
</evidence>
<dbReference type="OrthoDB" id="9802676at2"/>
<sequence>MALAIEEAKKAEKINEVPIGAVIVYKGEVIGTGHNIRESSQQTLSHAELFAIQEANQYLGSWRLEDCTLYVTLEPCPMCAGAIVQSRIKRVVYGAVDKKAGCAGTLMNLLQEQQFNHQVEVTSGVLQTECRALLQDFFRHLRKEKKKTNRNR</sequence>
<dbReference type="EC" id="3.5.4.33" evidence="8"/>
<dbReference type="Gene3D" id="3.40.140.10">
    <property type="entry name" value="Cytidine Deaminase, domain 2"/>
    <property type="match status" value="1"/>
</dbReference>
<evidence type="ECO:0000256" key="5">
    <source>
        <dbReference type="ARBA" id="ARBA00022801"/>
    </source>
</evidence>
<dbReference type="Pfam" id="PF14437">
    <property type="entry name" value="MafB19-deam"/>
    <property type="match status" value="1"/>
</dbReference>
<gene>
    <name evidence="8" type="primary">tadA</name>
    <name evidence="10" type="ORF">FHP05_11425</name>
</gene>
<dbReference type="CDD" id="cd01285">
    <property type="entry name" value="nucleoside_deaminase"/>
    <property type="match status" value="1"/>
</dbReference>
<comment type="cofactor">
    <cofactor evidence="8">
        <name>Zn(2+)</name>
        <dbReference type="ChEBI" id="CHEBI:29105"/>
    </cofactor>
    <text evidence="8">Binds 1 zinc ion per subunit.</text>
</comment>
<dbReference type="Proteomes" id="UP000321574">
    <property type="component" value="Unassembled WGS sequence"/>
</dbReference>
<evidence type="ECO:0000256" key="3">
    <source>
        <dbReference type="ARBA" id="ARBA00022694"/>
    </source>
</evidence>
<dbReference type="NCBIfam" id="NF008113">
    <property type="entry name" value="PRK10860.1"/>
    <property type="match status" value="1"/>
</dbReference>
<dbReference type="EMBL" id="VDUW01000008">
    <property type="protein sequence ID" value="TXL63472.1"/>
    <property type="molecule type" value="Genomic_DNA"/>
</dbReference>
<evidence type="ECO:0000256" key="7">
    <source>
        <dbReference type="ARBA" id="ARBA00048045"/>
    </source>
</evidence>
<proteinExistence type="inferred from homology"/>
<evidence type="ECO:0000259" key="9">
    <source>
        <dbReference type="PROSITE" id="PS51747"/>
    </source>
</evidence>
<dbReference type="PANTHER" id="PTHR11079:SF202">
    <property type="entry name" value="TRNA-SPECIFIC ADENOSINE DEAMINASE"/>
    <property type="match status" value="1"/>
</dbReference>
<name>A0A5C8NQ84_9BACI</name>
<dbReference type="PANTHER" id="PTHR11079">
    <property type="entry name" value="CYTOSINE DEAMINASE FAMILY MEMBER"/>
    <property type="match status" value="1"/>
</dbReference>
<feature type="binding site" evidence="8">
    <location>
        <position position="79"/>
    </location>
    <ligand>
        <name>Zn(2+)</name>
        <dbReference type="ChEBI" id="CHEBI:29105"/>
        <note>catalytic</note>
    </ligand>
</feature>
<dbReference type="AlphaFoldDB" id="A0A5C8NQ84"/>
<dbReference type="GO" id="GO:0008270">
    <property type="term" value="F:zinc ion binding"/>
    <property type="evidence" value="ECO:0007669"/>
    <property type="project" value="UniProtKB-UniRule"/>
</dbReference>
<evidence type="ECO:0000256" key="8">
    <source>
        <dbReference type="HAMAP-Rule" id="MF_00972"/>
    </source>
</evidence>
<dbReference type="InterPro" id="IPR058535">
    <property type="entry name" value="MafB19-deam"/>
</dbReference>
<comment type="similarity">
    <text evidence="1">Belongs to the cytidine and deoxycytidylate deaminase family. ADAT2 subfamily.</text>
</comment>